<accession>A0ABQ6JP38</accession>
<dbReference type="Proteomes" id="UP001157017">
    <property type="component" value="Unassembled WGS sequence"/>
</dbReference>
<proteinExistence type="predicted"/>
<gene>
    <name evidence="1" type="ORF">GCM10025868_43440</name>
</gene>
<organism evidence="1 2">
    <name type="scientific">Angustibacter aerolatus</name>
    <dbReference type="NCBI Taxonomy" id="1162965"/>
    <lineage>
        <taxon>Bacteria</taxon>
        <taxon>Bacillati</taxon>
        <taxon>Actinomycetota</taxon>
        <taxon>Actinomycetes</taxon>
        <taxon>Kineosporiales</taxon>
        <taxon>Kineosporiaceae</taxon>
    </lineage>
</organism>
<evidence type="ECO:0000313" key="2">
    <source>
        <dbReference type="Proteomes" id="UP001157017"/>
    </source>
</evidence>
<comment type="caution">
    <text evidence="1">The sequence shown here is derived from an EMBL/GenBank/DDBJ whole genome shotgun (WGS) entry which is preliminary data.</text>
</comment>
<name>A0ABQ6JP38_9ACTN</name>
<evidence type="ECO:0000313" key="1">
    <source>
        <dbReference type="EMBL" id="GMA89094.1"/>
    </source>
</evidence>
<reference evidence="2" key="1">
    <citation type="journal article" date="2019" name="Int. J. Syst. Evol. Microbiol.">
        <title>The Global Catalogue of Microorganisms (GCM) 10K type strain sequencing project: providing services to taxonomists for standard genome sequencing and annotation.</title>
        <authorList>
            <consortium name="The Broad Institute Genomics Platform"/>
            <consortium name="The Broad Institute Genome Sequencing Center for Infectious Disease"/>
            <person name="Wu L."/>
            <person name="Ma J."/>
        </authorList>
    </citation>
    <scope>NUCLEOTIDE SEQUENCE [LARGE SCALE GENOMIC DNA]</scope>
    <source>
        <strain evidence="2">NBRC 108730</strain>
    </source>
</reference>
<protein>
    <submittedName>
        <fullName evidence="1">Uncharacterized protein</fullName>
    </submittedName>
</protein>
<sequence>MPFRLVWVTRSPAETYGVALLAEVRRLAPDAVVVDTAVEGKPDVGALVVRVAHALGAEAVTTVTNRSLSLRLDRHVRRAGLVVLSPTWDRRADPAGGLPQPVGAGCRTLPLASVRTGRHPAGRRDGGDRRAHRLRRLRGAGPGVRRLRRDGAAGCAPEGVELDRAEQAAIGALAGSGLVPPLRLRRATG</sequence>
<dbReference type="InterPro" id="IPR052979">
    <property type="entry name" value="Adenylate-forming_domain"/>
</dbReference>
<dbReference type="EMBL" id="BSUZ01000001">
    <property type="protein sequence ID" value="GMA89094.1"/>
    <property type="molecule type" value="Genomic_DNA"/>
</dbReference>
<dbReference type="PANTHER" id="PTHR33927">
    <property type="entry name" value="TRANSMEMBRANE PROTEIN"/>
    <property type="match status" value="1"/>
</dbReference>
<dbReference type="PANTHER" id="PTHR33927:SF1">
    <property type="entry name" value="TRANSMEMBRANE PROTEIN"/>
    <property type="match status" value="1"/>
</dbReference>
<keyword evidence="2" id="KW-1185">Reference proteome</keyword>